<dbReference type="Pfam" id="PF01261">
    <property type="entry name" value="AP_endonuc_2"/>
    <property type="match status" value="1"/>
</dbReference>
<gene>
    <name evidence="2" type="ORF">C2L65_32730</name>
</gene>
<organism evidence="2 3">
    <name type="scientific">Paraburkholderia terrae</name>
    <dbReference type="NCBI Taxonomy" id="311230"/>
    <lineage>
        <taxon>Bacteria</taxon>
        <taxon>Pseudomonadati</taxon>
        <taxon>Pseudomonadota</taxon>
        <taxon>Betaproteobacteria</taxon>
        <taxon>Burkholderiales</taxon>
        <taxon>Burkholderiaceae</taxon>
        <taxon>Paraburkholderia</taxon>
    </lineage>
</organism>
<dbReference type="Gene3D" id="3.20.20.150">
    <property type="entry name" value="Divalent-metal-dependent TIM barrel enzymes"/>
    <property type="match status" value="1"/>
</dbReference>
<evidence type="ECO:0000259" key="1">
    <source>
        <dbReference type="Pfam" id="PF01261"/>
    </source>
</evidence>
<name>A0A2I8EXX9_9BURK</name>
<proteinExistence type="predicted"/>
<keyword evidence="2" id="KW-0413">Isomerase</keyword>
<dbReference type="PANTHER" id="PTHR12110">
    <property type="entry name" value="HYDROXYPYRUVATE ISOMERASE"/>
    <property type="match status" value="1"/>
</dbReference>
<dbReference type="GO" id="GO:0016853">
    <property type="term" value="F:isomerase activity"/>
    <property type="evidence" value="ECO:0007669"/>
    <property type="project" value="UniProtKB-KW"/>
</dbReference>
<dbReference type="Proteomes" id="UP000243502">
    <property type="component" value="Chromosome 3"/>
</dbReference>
<accession>A0A2I8EXX9</accession>
<protein>
    <submittedName>
        <fullName evidence="2">Sugar phosphate isomerase/epimerase</fullName>
    </submittedName>
</protein>
<dbReference type="SUPFAM" id="SSF51658">
    <property type="entry name" value="Xylose isomerase-like"/>
    <property type="match status" value="1"/>
</dbReference>
<dbReference type="EMBL" id="CP026113">
    <property type="protein sequence ID" value="AUT64446.1"/>
    <property type="molecule type" value="Genomic_DNA"/>
</dbReference>
<reference evidence="2 3" key="1">
    <citation type="submission" date="2018-01" db="EMBL/GenBank/DDBJ databases">
        <title>Species boundaries and ecological features among Paraburkholderia terrae DSMZ17804T, P. hospita DSMZ17164T and P. caribensis DSMZ13236T.</title>
        <authorList>
            <person name="Pratama A.A."/>
        </authorList>
    </citation>
    <scope>NUCLEOTIDE SEQUENCE [LARGE SCALE GENOMIC DNA]</scope>
    <source>
        <strain evidence="2 3">DSM 17804</strain>
    </source>
</reference>
<dbReference type="KEGG" id="pter:C2L65_32730"/>
<evidence type="ECO:0000313" key="2">
    <source>
        <dbReference type="EMBL" id="AUT64446.1"/>
    </source>
</evidence>
<dbReference type="InterPro" id="IPR013022">
    <property type="entry name" value="Xyl_isomerase-like_TIM-brl"/>
</dbReference>
<evidence type="ECO:0000313" key="3">
    <source>
        <dbReference type="Proteomes" id="UP000243502"/>
    </source>
</evidence>
<sequence>MKQPQIGVAHLTALELTPAALIAQSARAGFSSVGIRTNPVAPGMPCYPLKAGTEEHRELVRLLDDHGMKVQEVEFISIVPELDVQSYAAMFEAAAGLGAKAVTVSGDDGDFSRLTDNLGRLCDLAAEFCLRIDLEPMRWRHVNNIGSARRVLDAAARPNGALLVDALHLARSGSMPAELRGFPASQLRAVQICDAPATAPIGDDATIREAREGRLPPGQGVLPLVDLLRSLPDDIAISAEMPFKTLPASERLRLAFQSSKDLIQQAYENRTDTQCR</sequence>
<dbReference type="AlphaFoldDB" id="A0A2I8EXX9"/>
<dbReference type="InterPro" id="IPR036237">
    <property type="entry name" value="Xyl_isomerase-like_sf"/>
</dbReference>
<feature type="domain" description="Xylose isomerase-like TIM barrel" evidence="1">
    <location>
        <begin position="23"/>
        <end position="243"/>
    </location>
</feature>
<dbReference type="InterPro" id="IPR050312">
    <property type="entry name" value="IolE/XylAMocC-like"/>
</dbReference>
<dbReference type="RefSeq" id="WP_042306030.1">
    <property type="nucleotide sequence ID" value="NZ_CP026113.1"/>
</dbReference>
<dbReference type="OrthoDB" id="9072761at2"/>
<dbReference type="PANTHER" id="PTHR12110:SF48">
    <property type="entry name" value="BLL3656 PROTEIN"/>
    <property type="match status" value="1"/>
</dbReference>